<dbReference type="PANTHER" id="PTHR11124">
    <property type="entry name" value="VACUOLAR SORTING PROTEIN VPS29"/>
    <property type="match status" value="1"/>
</dbReference>
<feature type="domain" description="Calcineurin-like phosphoesterase" evidence="3">
    <location>
        <begin position="5"/>
        <end position="146"/>
    </location>
</feature>
<dbReference type="EC" id="3.1.4.-" evidence="2"/>
<gene>
    <name evidence="4" type="ORF">FD28_GL000214</name>
</gene>
<dbReference type="InterPro" id="IPR000979">
    <property type="entry name" value="Phosphodiesterase_MJ0936/Vps29"/>
</dbReference>
<evidence type="ECO:0000313" key="5">
    <source>
        <dbReference type="Proteomes" id="UP000051580"/>
    </source>
</evidence>
<sequence>MERWLVVSDNHGDRDILVSLKQQLKPDAIFHCGDSEMAADDPWFQGVYVVQGNMDFDQNLPQVLAPRVAGRQVLLTHGHHDGVNWDLTQLKLRADAAQAEAVFYGHTHQLAAEMVGGHLFVNPGSISQPRGEFQRLGGTCAVITVTETQWVVQYVTRDGQPVPALKFTFSRSETQKG</sequence>
<dbReference type="Gene3D" id="3.60.21.10">
    <property type="match status" value="1"/>
</dbReference>
<dbReference type="NCBIfam" id="TIGR00040">
    <property type="entry name" value="yfcE"/>
    <property type="match status" value="1"/>
</dbReference>
<dbReference type="EMBL" id="AZFS01000052">
    <property type="protein sequence ID" value="KRL94831.1"/>
    <property type="molecule type" value="Genomic_DNA"/>
</dbReference>
<dbReference type="GO" id="GO:0016787">
    <property type="term" value="F:hydrolase activity"/>
    <property type="evidence" value="ECO:0007669"/>
    <property type="project" value="UniProtKB-UniRule"/>
</dbReference>
<comment type="cofactor">
    <cofactor evidence="2">
        <name>a divalent metal cation</name>
        <dbReference type="ChEBI" id="CHEBI:60240"/>
    </cofactor>
</comment>
<dbReference type="STRING" id="1423753.FD28_GL000214"/>
<keyword evidence="5" id="KW-1185">Reference proteome</keyword>
<dbReference type="InterPro" id="IPR029052">
    <property type="entry name" value="Metallo-depent_PP-like"/>
</dbReference>
<accession>A0A0R1UNK5</accession>
<comment type="caution">
    <text evidence="4">The sequence shown here is derived from an EMBL/GenBank/DDBJ whole genome shotgun (WGS) entry which is preliminary data.</text>
</comment>
<dbReference type="RefSeq" id="WP_057733568.1">
    <property type="nucleotide sequence ID" value="NZ_AZFS01000052.1"/>
</dbReference>
<proteinExistence type="inferred from homology"/>
<dbReference type="GO" id="GO:0046872">
    <property type="term" value="F:metal ion binding"/>
    <property type="evidence" value="ECO:0007669"/>
    <property type="project" value="UniProtKB-KW"/>
</dbReference>
<evidence type="ECO:0000256" key="2">
    <source>
        <dbReference type="RuleBase" id="RU362039"/>
    </source>
</evidence>
<dbReference type="PATRIC" id="fig|1423753.3.peg.223"/>
<reference evidence="4 5" key="1">
    <citation type="journal article" date="2015" name="Genome Announc.">
        <title>Expanding the biotechnology potential of lactobacilli through comparative genomics of 213 strains and associated genera.</title>
        <authorList>
            <person name="Sun Z."/>
            <person name="Harris H.M."/>
            <person name="McCann A."/>
            <person name="Guo C."/>
            <person name="Argimon S."/>
            <person name="Zhang W."/>
            <person name="Yang X."/>
            <person name="Jeffery I.B."/>
            <person name="Cooney J.C."/>
            <person name="Kagawa T.F."/>
            <person name="Liu W."/>
            <person name="Song Y."/>
            <person name="Salvetti E."/>
            <person name="Wrobel A."/>
            <person name="Rasinkangas P."/>
            <person name="Parkhill J."/>
            <person name="Rea M.C."/>
            <person name="O'Sullivan O."/>
            <person name="Ritari J."/>
            <person name="Douillard F.P."/>
            <person name="Paul Ross R."/>
            <person name="Yang R."/>
            <person name="Briner A.E."/>
            <person name="Felis G.E."/>
            <person name="de Vos W.M."/>
            <person name="Barrangou R."/>
            <person name="Klaenhammer T.R."/>
            <person name="Caufield P.W."/>
            <person name="Cui Y."/>
            <person name="Zhang H."/>
            <person name="O'Toole P.W."/>
        </authorList>
    </citation>
    <scope>NUCLEOTIDE SEQUENCE [LARGE SCALE GENOMIC DNA]</scope>
    <source>
        <strain evidence="4 5">DSM 16381</strain>
    </source>
</reference>
<comment type="similarity">
    <text evidence="1 2">Belongs to the metallophosphoesterase superfamily. YfcE family.</text>
</comment>
<evidence type="ECO:0000256" key="1">
    <source>
        <dbReference type="ARBA" id="ARBA00008950"/>
    </source>
</evidence>
<protein>
    <recommendedName>
        <fullName evidence="2">Phosphoesterase</fullName>
        <ecNumber evidence="2">3.1.4.-</ecNumber>
    </recommendedName>
</protein>
<dbReference type="InterPro" id="IPR024654">
    <property type="entry name" value="Calcineurin-like_PHP_lpxH"/>
</dbReference>
<dbReference type="Proteomes" id="UP000051580">
    <property type="component" value="Unassembled WGS sequence"/>
</dbReference>
<dbReference type="SUPFAM" id="SSF56300">
    <property type="entry name" value="Metallo-dependent phosphatases"/>
    <property type="match status" value="1"/>
</dbReference>
<evidence type="ECO:0000313" key="4">
    <source>
        <dbReference type="EMBL" id="KRL94831.1"/>
    </source>
</evidence>
<name>A0A0R1UNK5_9LACO</name>
<dbReference type="Pfam" id="PF12850">
    <property type="entry name" value="Metallophos_2"/>
    <property type="match status" value="1"/>
</dbReference>
<dbReference type="AlphaFoldDB" id="A0A0R1UNK5"/>
<keyword evidence="2" id="KW-0479">Metal-binding</keyword>
<evidence type="ECO:0000259" key="3">
    <source>
        <dbReference type="Pfam" id="PF12850"/>
    </source>
</evidence>
<dbReference type="OrthoDB" id="9800565at2"/>
<organism evidence="4 5">
    <name type="scientific">Levilactobacillus hammesii DSM 16381</name>
    <dbReference type="NCBI Taxonomy" id="1423753"/>
    <lineage>
        <taxon>Bacteria</taxon>
        <taxon>Bacillati</taxon>
        <taxon>Bacillota</taxon>
        <taxon>Bacilli</taxon>
        <taxon>Lactobacillales</taxon>
        <taxon>Lactobacillaceae</taxon>
        <taxon>Levilactobacillus</taxon>
    </lineage>
</organism>